<dbReference type="GO" id="GO:0030246">
    <property type="term" value="F:carbohydrate binding"/>
    <property type="evidence" value="ECO:0007669"/>
    <property type="project" value="UniProtKB-KW"/>
</dbReference>
<dbReference type="InterPro" id="IPR044791">
    <property type="entry name" value="Beta-glucanase/XTH"/>
</dbReference>
<dbReference type="InterPro" id="IPR000757">
    <property type="entry name" value="Beta-glucanase-like"/>
</dbReference>
<evidence type="ECO:0000256" key="2">
    <source>
        <dbReference type="ARBA" id="ARBA00023295"/>
    </source>
</evidence>
<comment type="caution">
    <text evidence="5">The sequence shown here is derived from an EMBL/GenBank/DDBJ whole genome shotgun (WGS) entry which is preliminary data.</text>
</comment>
<dbReference type="AlphaFoldDB" id="A0A2U1NFA6"/>
<dbReference type="STRING" id="35608.A0A2U1NFA6"/>
<keyword evidence="3" id="KW-0732">Signal</keyword>
<protein>
    <submittedName>
        <fullName evidence="5">Concanavalin A-like lectin/glucanase domain, Xyloglucan endotransglucosylase/hydrolase</fullName>
    </submittedName>
</protein>
<dbReference type="InterPro" id="IPR013320">
    <property type="entry name" value="ConA-like_dom_sf"/>
</dbReference>
<keyword evidence="6" id="KW-1185">Reference proteome</keyword>
<keyword evidence="1 5" id="KW-0378">Hydrolase</keyword>
<feature type="domain" description="GH16" evidence="4">
    <location>
        <begin position="26"/>
        <end position="71"/>
    </location>
</feature>
<dbReference type="PANTHER" id="PTHR31062">
    <property type="entry name" value="XYLOGLUCAN ENDOTRANSGLUCOSYLASE/HYDROLASE PROTEIN 8-RELATED"/>
    <property type="match status" value="1"/>
</dbReference>
<evidence type="ECO:0000256" key="1">
    <source>
        <dbReference type="ARBA" id="ARBA00022801"/>
    </source>
</evidence>
<keyword evidence="5" id="KW-0430">Lectin</keyword>
<dbReference type="Gene3D" id="2.60.120.200">
    <property type="match status" value="1"/>
</dbReference>
<dbReference type="Proteomes" id="UP000245207">
    <property type="component" value="Unassembled WGS sequence"/>
</dbReference>
<proteinExistence type="predicted"/>
<evidence type="ECO:0000313" key="5">
    <source>
        <dbReference type="EMBL" id="PWA72199.1"/>
    </source>
</evidence>
<evidence type="ECO:0000313" key="6">
    <source>
        <dbReference type="Proteomes" id="UP000245207"/>
    </source>
</evidence>
<dbReference type="GO" id="GO:0005975">
    <property type="term" value="P:carbohydrate metabolic process"/>
    <property type="evidence" value="ECO:0007669"/>
    <property type="project" value="InterPro"/>
</dbReference>
<dbReference type="EMBL" id="PKPP01002945">
    <property type="protein sequence ID" value="PWA72199.1"/>
    <property type="molecule type" value="Genomic_DNA"/>
</dbReference>
<name>A0A2U1NFA6_ARTAN</name>
<reference evidence="5 6" key="1">
    <citation type="journal article" date="2018" name="Mol. Plant">
        <title>The genome of Artemisia annua provides insight into the evolution of Asteraceae family and artemisinin biosynthesis.</title>
        <authorList>
            <person name="Shen Q."/>
            <person name="Zhang L."/>
            <person name="Liao Z."/>
            <person name="Wang S."/>
            <person name="Yan T."/>
            <person name="Shi P."/>
            <person name="Liu M."/>
            <person name="Fu X."/>
            <person name="Pan Q."/>
            <person name="Wang Y."/>
            <person name="Lv Z."/>
            <person name="Lu X."/>
            <person name="Zhang F."/>
            <person name="Jiang W."/>
            <person name="Ma Y."/>
            <person name="Chen M."/>
            <person name="Hao X."/>
            <person name="Li L."/>
            <person name="Tang Y."/>
            <person name="Lv G."/>
            <person name="Zhou Y."/>
            <person name="Sun X."/>
            <person name="Brodelius P.E."/>
            <person name="Rose J.K.C."/>
            <person name="Tang K."/>
        </authorList>
    </citation>
    <scope>NUCLEOTIDE SEQUENCE [LARGE SCALE GENOMIC DNA]</scope>
    <source>
        <strain evidence="6">cv. Huhao1</strain>
        <tissue evidence="5">Leaf</tissue>
    </source>
</reference>
<dbReference type="OrthoDB" id="4781at2759"/>
<organism evidence="5 6">
    <name type="scientific">Artemisia annua</name>
    <name type="common">Sweet wormwood</name>
    <dbReference type="NCBI Taxonomy" id="35608"/>
    <lineage>
        <taxon>Eukaryota</taxon>
        <taxon>Viridiplantae</taxon>
        <taxon>Streptophyta</taxon>
        <taxon>Embryophyta</taxon>
        <taxon>Tracheophyta</taxon>
        <taxon>Spermatophyta</taxon>
        <taxon>Magnoliopsida</taxon>
        <taxon>eudicotyledons</taxon>
        <taxon>Gunneridae</taxon>
        <taxon>Pentapetalae</taxon>
        <taxon>asterids</taxon>
        <taxon>campanulids</taxon>
        <taxon>Asterales</taxon>
        <taxon>Asteraceae</taxon>
        <taxon>Asteroideae</taxon>
        <taxon>Anthemideae</taxon>
        <taxon>Artemisiinae</taxon>
        <taxon>Artemisia</taxon>
    </lineage>
</organism>
<feature type="chain" id="PRO_5015444858" evidence="3">
    <location>
        <begin position="23"/>
        <end position="129"/>
    </location>
</feature>
<evidence type="ECO:0000259" key="4">
    <source>
        <dbReference type="Pfam" id="PF00722"/>
    </source>
</evidence>
<accession>A0A2U1NFA6</accession>
<evidence type="ECO:0000256" key="3">
    <source>
        <dbReference type="SAM" id="SignalP"/>
    </source>
</evidence>
<dbReference type="SUPFAM" id="SSF49899">
    <property type="entry name" value="Concanavalin A-like lectins/glucanases"/>
    <property type="match status" value="1"/>
</dbReference>
<keyword evidence="2" id="KW-0326">Glycosidase</keyword>
<dbReference type="Pfam" id="PF00722">
    <property type="entry name" value="Glyco_hydro_16"/>
    <property type="match status" value="1"/>
</dbReference>
<gene>
    <name evidence="5" type="ORF">CTI12_AA273180</name>
</gene>
<feature type="signal peptide" evidence="3">
    <location>
        <begin position="1"/>
        <end position="22"/>
    </location>
</feature>
<sequence length="129" mass="14336">MRQSKACAVALTISCLILAVSAGSFYEDMDITFGGERAKIINGGQDLSLSLDQYSGSGFQSKNEYLFGRLDEQELSRILVDDFHSVDFLIPKRGSGMKTLKLVNFKLKTVELNYCRSLKSLELNMHATS</sequence>
<dbReference type="GO" id="GO:0004553">
    <property type="term" value="F:hydrolase activity, hydrolyzing O-glycosyl compounds"/>
    <property type="evidence" value="ECO:0007669"/>
    <property type="project" value="InterPro"/>
</dbReference>